<dbReference type="GO" id="GO:0018826">
    <property type="term" value="F:methionine gamma-lyase activity"/>
    <property type="evidence" value="ECO:0007669"/>
    <property type="project" value="UniProtKB-EC"/>
</dbReference>
<evidence type="ECO:0000256" key="3">
    <source>
        <dbReference type="ARBA" id="ARBA00012222"/>
    </source>
</evidence>
<keyword evidence="5 11" id="KW-0663">Pyridoxal phosphate</keyword>
<evidence type="ECO:0000313" key="13">
    <source>
        <dbReference type="EMBL" id="GAP12387.1"/>
    </source>
</evidence>
<dbReference type="InterPro" id="IPR000277">
    <property type="entry name" value="Cys/Met-Metab_PyrdxlP-dep_enz"/>
</dbReference>
<dbReference type="GO" id="GO:0019346">
    <property type="term" value="P:transsulfuration"/>
    <property type="evidence" value="ECO:0007669"/>
    <property type="project" value="InterPro"/>
</dbReference>
<dbReference type="STRING" id="360412.LARV_00121"/>
<comment type="catalytic activity">
    <reaction evidence="9">
        <text>L-homocysteine + H2O = 2-oxobutanoate + hydrogen sulfide + NH4(+) + H(+)</text>
        <dbReference type="Rhea" id="RHEA:14501"/>
        <dbReference type="ChEBI" id="CHEBI:15377"/>
        <dbReference type="ChEBI" id="CHEBI:15378"/>
        <dbReference type="ChEBI" id="CHEBI:16763"/>
        <dbReference type="ChEBI" id="CHEBI:28938"/>
        <dbReference type="ChEBI" id="CHEBI:29919"/>
        <dbReference type="ChEBI" id="CHEBI:58199"/>
        <dbReference type="EC" id="4.4.1.2"/>
    </reaction>
    <physiologicalReaction direction="left-to-right" evidence="9">
        <dbReference type="Rhea" id="RHEA:14502"/>
    </physiologicalReaction>
</comment>
<dbReference type="FunFam" id="3.40.640.10:FF:000046">
    <property type="entry name" value="Cystathionine gamma-lyase"/>
    <property type="match status" value="1"/>
</dbReference>
<evidence type="ECO:0000256" key="9">
    <source>
        <dbReference type="ARBA" id="ARBA00048780"/>
    </source>
</evidence>
<dbReference type="PIRSF" id="PIRSF001434">
    <property type="entry name" value="CGS"/>
    <property type="match status" value="1"/>
</dbReference>
<dbReference type="Gene3D" id="3.40.640.10">
    <property type="entry name" value="Type I PLP-dependent aspartate aminotransferase-like (Major domain)"/>
    <property type="match status" value="1"/>
</dbReference>
<proteinExistence type="inferred from homology"/>
<protein>
    <recommendedName>
        <fullName evidence="4">L-methionine gamma-lyase</fullName>
        <ecNumber evidence="3">4.4.1.11</ecNumber>
        <ecNumber evidence="7">4.4.1.2</ecNumber>
    </recommendedName>
    <alternativeName>
        <fullName evidence="8">Homocysteine desulfhydrase</fullName>
    </alternativeName>
</protein>
<dbReference type="FunFam" id="3.90.1150.10:FF:000008">
    <property type="entry name" value="Cystathionine gamma-synthase"/>
    <property type="match status" value="1"/>
</dbReference>
<dbReference type="Pfam" id="PF01053">
    <property type="entry name" value="Cys_Met_Meta_PP"/>
    <property type="match status" value="1"/>
</dbReference>
<evidence type="ECO:0000256" key="4">
    <source>
        <dbReference type="ARBA" id="ARBA00019040"/>
    </source>
</evidence>
<evidence type="ECO:0000256" key="8">
    <source>
        <dbReference type="ARBA" id="ARBA00047199"/>
    </source>
</evidence>
<evidence type="ECO:0000256" key="2">
    <source>
        <dbReference type="ARBA" id="ARBA00008667"/>
    </source>
</evidence>
<organism evidence="13">
    <name type="scientific">Longilinea arvoryzae</name>
    <dbReference type="NCBI Taxonomy" id="360412"/>
    <lineage>
        <taxon>Bacteria</taxon>
        <taxon>Bacillati</taxon>
        <taxon>Chloroflexota</taxon>
        <taxon>Anaerolineae</taxon>
        <taxon>Anaerolineales</taxon>
        <taxon>Anaerolineaceae</taxon>
        <taxon>Longilinea</taxon>
    </lineage>
</organism>
<evidence type="ECO:0000256" key="12">
    <source>
        <dbReference type="RuleBase" id="RU362118"/>
    </source>
</evidence>
<dbReference type="RefSeq" id="WP_075071819.1">
    <property type="nucleotide sequence ID" value="NZ_DF967972.1"/>
</dbReference>
<dbReference type="Gene3D" id="3.90.1150.10">
    <property type="entry name" value="Aspartate Aminotransferase, domain 1"/>
    <property type="match status" value="1"/>
</dbReference>
<dbReference type="PANTHER" id="PTHR11808:SF80">
    <property type="entry name" value="CYSTATHIONINE GAMMA-LYASE"/>
    <property type="match status" value="1"/>
</dbReference>
<comment type="similarity">
    <text evidence="2">Belongs to the trans-sulfuration enzymes family. L-methionine gamma-lyase subfamily.</text>
</comment>
<feature type="modified residue" description="N6-(pyridoxal phosphate)lysine" evidence="11">
    <location>
        <position position="226"/>
    </location>
</feature>
<comment type="catalytic activity">
    <reaction evidence="10">
        <text>L-methionine + H2O = methanethiol + 2-oxobutanoate + NH4(+)</text>
        <dbReference type="Rhea" id="RHEA:23800"/>
        <dbReference type="ChEBI" id="CHEBI:15377"/>
        <dbReference type="ChEBI" id="CHEBI:16007"/>
        <dbReference type="ChEBI" id="CHEBI:16763"/>
        <dbReference type="ChEBI" id="CHEBI:28938"/>
        <dbReference type="ChEBI" id="CHEBI:57844"/>
        <dbReference type="EC" id="4.4.1.11"/>
    </reaction>
    <physiologicalReaction direction="left-to-right" evidence="10">
        <dbReference type="Rhea" id="RHEA:23801"/>
    </physiologicalReaction>
</comment>
<dbReference type="OrthoDB" id="9780685at2"/>
<evidence type="ECO:0000256" key="11">
    <source>
        <dbReference type="PIRSR" id="PIRSR001434-2"/>
    </source>
</evidence>
<dbReference type="PROSITE" id="PS00868">
    <property type="entry name" value="CYS_MET_METAB_PP"/>
    <property type="match status" value="1"/>
</dbReference>
<evidence type="ECO:0000313" key="14">
    <source>
        <dbReference type="Proteomes" id="UP000055060"/>
    </source>
</evidence>
<evidence type="ECO:0000256" key="6">
    <source>
        <dbReference type="ARBA" id="ARBA00023239"/>
    </source>
</evidence>
<dbReference type="EC" id="4.4.1.2" evidence="7"/>
<keyword evidence="14" id="KW-1185">Reference proteome</keyword>
<dbReference type="GO" id="GO:0005737">
    <property type="term" value="C:cytoplasm"/>
    <property type="evidence" value="ECO:0007669"/>
    <property type="project" value="TreeGrafter"/>
</dbReference>
<evidence type="ECO:0000256" key="7">
    <source>
        <dbReference type="ARBA" id="ARBA00047175"/>
    </source>
</evidence>
<dbReference type="InterPro" id="IPR054542">
    <property type="entry name" value="Cys_met_metab_PP"/>
</dbReference>
<gene>
    <name evidence="13" type="ORF">LARV_00121</name>
</gene>
<dbReference type="GO" id="GO:0047982">
    <property type="term" value="F:homocysteine desulfhydrase activity"/>
    <property type="evidence" value="ECO:0007669"/>
    <property type="project" value="UniProtKB-EC"/>
</dbReference>
<dbReference type="SUPFAM" id="SSF53383">
    <property type="entry name" value="PLP-dependent transferases"/>
    <property type="match status" value="1"/>
</dbReference>
<comment type="cofactor">
    <cofactor evidence="1 12">
        <name>pyridoxal 5'-phosphate</name>
        <dbReference type="ChEBI" id="CHEBI:597326"/>
    </cofactor>
</comment>
<dbReference type="InterPro" id="IPR015422">
    <property type="entry name" value="PyrdxlP-dep_Trfase_small"/>
</dbReference>
<evidence type="ECO:0000256" key="10">
    <source>
        <dbReference type="ARBA" id="ARBA00052699"/>
    </source>
</evidence>
<sequence length="412" mass="44458">MTNIDPKQGLSTLVNHVGEGHNPLHSHITPIYQTSTFSFPDVATGAAIFKGDDPGYVYTRMGNPNTRQLAQKYAALEGFDLLRAAPGRPLEEISDGLVFSSGMAAVSTAVLACVKSGQTVIAQEALYGATHTFLKNVAPNYGIKTVWLTDPSVENWAAAFEQHPEAVLAYAESPANPTMALVDLAGVAETAHQHKAWLMVDNTFASPYCQRPLTLGADVVVHSTTKYLSGHGLVIGGAVISRHVDWVRKDLGGLLKTLGGSESPFDAWLANIGLKTFELRMQRHCENAMSVARYLESHPKIARVFYPGLESHPDHALARRQMHDYGGMISFELKGGLQAGEALMNHVQTCTLAVSLGNVDTLIEHPASMTHSAVAREERLSAGITDGLVRLSVGIENVEDIIRDLDCALEKA</sequence>
<dbReference type="Proteomes" id="UP000055060">
    <property type="component" value="Unassembled WGS sequence"/>
</dbReference>
<dbReference type="EMBL" id="DF967972">
    <property type="protein sequence ID" value="GAP12387.1"/>
    <property type="molecule type" value="Genomic_DNA"/>
</dbReference>
<dbReference type="InterPro" id="IPR015421">
    <property type="entry name" value="PyrdxlP-dep_Trfase_major"/>
</dbReference>
<dbReference type="AlphaFoldDB" id="A0A0S7BD72"/>
<dbReference type="CDD" id="cd00614">
    <property type="entry name" value="CGS_like"/>
    <property type="match status" value="1"/>
</dbReference>
<dbReference type="EC" id="4.4.1.11" evidence="3"/>
<keyword evidence="6 13" id="KW-0456">Lyase</keyword>
<evidence type="ECO:0000256" key="5">
    <source>
        <dbReference type="ARBA" id="ARBA00022898"/>
    </source>
</evidence>
<evidence type="ECO:0000256" key="1">
    <source>
        <dbReference type="ARBA" id="ARBA00001933"/>
    </source>
</evidence>
<reference evidence="13" key="1">
    <citation type="submission" date="2015-07" db="EMBL/GenBank/DDBJ databases">
        <title>Draft Genome Sequences of Anaerolinea thermolimosa IMO-1, Bellilinea caldifistulae GOMI-1, Leptolinea tardivitalis YMTK-2, Levilinea saccharolytica KIBI-1,Longilinea arvoryzae KOME-1, Previously Described as Members of the Anaerolineaceae (Chloroflexi).</title>
        <authorList>
            <person name="Sekiguchi Y."/>
            <person name="Ohashi A."/>
            <person name="Matsuura N."/>
            <person name="Tourlousse M.D."/>
        </authorList>
    </citation>
    <scope>NUCLEOTIDE SEQUENCE [LARGE SCALE GENOMIC DNA]</scope>
    <source>
        <strain evidence="13">KOME-1</strain>
    </source>
</reference>
<dbReference type="PANTHER" id="PTHR11808">
    <property type="entry name" value="TRANS-SULFURATION ENZYME FAMILY MEMBER"/>
    <property type="match status" value="1"/>
</dbReference>
<dbReference type="GO" id="GO:0030170">
    <property type="term" value="F:pyridoxal phosphate binding"/>
    <property type="evidence" value="ECO:0007669"/>
    <property type="project" value="InterPro"/>
</dbReference>
<dbReference type="InterPro" id="IPR015424">
    <property type="entry name" value="PyrdxlP-dep_Trfase"/>
</dbReference>
<name>A0A0S7BD72_9CHLR</name>
<accession>A0A0S7BD72</accession>